<feature type="compositionally biased region" description="Low complexity" evidence="5">
    <location>
        <begin position="11"/>
        <end position="26"/>
    </location>
</feature>
<name>A0ABW1FYV1_9ACTN</name>
<dbReference type="SUPFAM" id="SSF48498">
    <property type="entry name" value="Tetracyclin repressor-like, C-terminal domain"/>
    <property type="match status" value="1"/>
</dbReference>
<dbReference type="InterPro" id="IPR009057">
    <property type="entry name" value="Homeodomain-like_sf"/>
</dbReference>
<evidence type="ECO:0000256" key="5">
    <source>
        <dbReference type="SAM" id="MobiDB-lite"/>
    </source>
</evidence>
<evidence type="ECO:0000313" key="8">
    <source>
        <dbReference type="Proteomes" id="UP001596174"/>
    </source>
</evidence>
<reference evidence="8" key="1">
    <citation type="journal article" date="2019" name="Int. J. Syst. Evol. Microbiol.">
        <title>The Global Catalogue of Microorganisms (GCM) 10K type strain sequencing project: providing services to taxonomists for standard genome sequencing and annotation.</title>
        <authorList>
            <consortium name="The Broad Institute Genomics Platform"/>
            <consortium name="The Broad Institute Genome Sequencing Center for Infectious Disease"/>
            <person name="Wu L."/>
            <person name="Ma J."/>
        </authorList>
    </citation>
    <scope>NUCLEOTIDE SEQUENCE [LARGE SCALE GENOMIC DNA]</scope>
    <source>
        <strain evidence="8">JCM 4816</strain>
    </source>
</reference>
<dbReference type="EMBL" id="JBHSQJ010000023">
    <property type="protein sequence ID" value="MFC5907077.1"/>
    <property type="molecule type" value="Genomic_DNA"/>
</dbReference>
<keyword evidence="3" id="KW-0804">Transcription</keyword>
<keyword evidence="8" id="KW-1185">Reference proteome</keyword>
<feature type="region of interest" description="Disordered" evidence="5">
    <location>
        <begin position="1"/>
        <end position="26"/>
    </location>
</feature>
<evidence type="ECO:0000256" key="2">
    <source>
        <dbReference type="ARBA" id="ARBA00023125"/>
    </source>
</evidence>
<dbReference type="InterPro" id="IPR036271">
    <property type="entry name" value="Tet_transcr_reg_TetR-rel_C_sf"/>
</dbReference>
<dbReference type="InterPro" id="IPR011075">
    <property type="entry name" value="TetR_C"/>
</dbReference>
<gene>
    <name evidence="7" type="ORF">ACFP3V_07580</name>
</gene>
<dbReference type="Pfam" id="PF00440">
    <property type="entry name" value="TetR_N"/>
    <property type="match status" value="1"/>
</dbReference>
<accession>A0ABW1FYV1</accession>
<dbReference type="PROSITE" id="PS50977">
    <property type="entry name" value="HTH_TETR_2"/>
    <property type="match status" value="1"/>
</dbReference>
<evidence type="ECO:0000256" key="4">
    <source>
        <dbReference type="PROSITE-ProRule" id="PRU00335"/>
    </source>
</evidence>
<sequence length="200" mass="21448">MSTTEPRRDAGSTSSGTRPGGRSARVQAAVHQAVAELVAEQGPDQLTIPAVAARAGVNPTTVYRRWGDVSQLLQSVAVTRLRPHDPAPDTGDLRADLTEWAERTLASITHPEGLALLRGSISRSASDRTPNPCLDARALQIATILAHADARGEPHPTQQEAMDHLLAPLFFRVLLALEPTDAPYARSLVADLLDRPPTPR</sequence>
<dbReference type="Gene3D" id="1.10.10.60">
    <property type="entry name" value="Homeodomain-like"/>
    <property type="match status" value="1"/>
</dbReference>
<dbReference type="InterPro" id="IPR001647">
    <property type="entry name" value="HTH_TetR"/>
</dbReference>
<dbReference type="Proteomes" id="UP001596174">
    <property type="component" value="Unassembled WGS sequence"/>
</dbReference>
<feature type="DNA-binding region" description="H-T-H motif" evidence="4">
    <location>
        <begin position="47"/>
        <end position="66"/>
    </location>
</feature>
<dbReference type="PANTHER" id="PTHR30055:SF148">
    <property type="entry name" value="TETR-FAMILY TRANSCRIPTIONAL REGULATOR"/>
    <property type="match status" value="1"/>
</dbReference>
<dbReference type="RefSeq" id="WP_380581124.1">
    <property type="nucleotide sequence ID" value="NZ_JBHSQJ010000023.1"/>
</dbReference>
<dbReference type="InterPro" id="IPR050109">
    <property type="entry name" value="HTH-type_TetR-like_transc_reg"/>
</dbReference>
<feature type="domain" description="HTH tetR-type" evidence="6">
    <location>
        <begin position="24"/>
        <end position="84"/>
    </location>
</feature>
<evidence type="ECO:0000259" key="6">
    <source>
        <dbReference type="PROSITE" id="PS50977"/>
    </source>
</evidence>
<feature type="compositionally biased region" description="Basic and acidic residues" evidence="5">
    <location>
        <begin position="1"/>
        <end position="10"/>
    </location>
</feature>
<protein>
    <submittedName>
        <fullName evidence="7">TetR/AcrR family transcriptional regulator</fullName>
    </submittedName>
</protein>
<evidence type="ECO:0000256" key="1">
    <source>
        <dbReference type="ARBA" id="ARBA00023015"/>
    </source>
</evidence>
<dbReference type="PANTHER" id="PTHR30055">
    <property type="entry name" value="HTH-TYPE TRANSCRIPTIONAL REGULATOR RUTR"/>
    <property type="match status" value="1"/>
</dbReference>
<keyword evidence="2 4" id="KW-0238">DNA-binding</keyword>
<dbReference type="SUPFAM" id="SSF46689">
    <property type="entry name" value="Homeodomain-like"/>
    <property type="match status" value="1"/>
</dbReference>
<evidence type="ECO:0000313" key="7">
    <source>
        <dbReference type="EMBL" id="MFC5907077.1"/>
    </source>
</evidence>
<evidence type="ECO:0000256" key="3">
    <source>
        <dbReference type="ARBA" id="ARBA00023163"/>
    </source>
</evidence>
<proteinExistence type="predicted"/>
<comment type="caution">
    <text evidence="7">The sequence shown here is derived from an EMBL/GenBank/DDBJ whole genome shotgun (WGS) entry which is preliminary data.</text>
</comment>
<dbReference type="Pfam" id="PF16859">
    <property type="entry name" value="TetR_C_11"/>
    <property type="match status" value="1"/>
</dbReference>
<dbReference type="Gene3D" id="1.10.357.10">
    <property type="entry name" value="Tetracycline Repressor, domain 2"/>
    <property type="match status" value="1"/>
</dbReference>
<keyword evidence="1" id="KW-0805">Transcription regulation</keyword>
<organism evidence="7 8">
    <name type="scientific">Streptacidiphilus monticola</name>
    <dbReference type="NCBI Taxonomy" id="2161674"/>
    <lineage>
        <taxon>Bacteria</taxon>
        <taxon>Bacillati</taxon>
        <taxon>Actinomycetota</taxon>
        <taxon>Actinomycetes</taxon>
        <taxon>Kitasatosporales</taxon>
        <taxon>Streptomycetaceae</taxon>
        <taxon>Streptacidiphilus</taxon>
    </lineage>
</organism>